<evidence type="ECO:0000313" key="4">
    <source>
        <dbReference type="Proteomes" id="UP000634136"/>
    </source>
</evidence>
<dbReference type="Pfam" id="PF00385">
    <property type="entry name" value="Chromo"/>
    <property type="match status" value="1"/>
</dbReference>
<evidence type="ECO:0000313" key="3">
    <source>
        <dbReference type="EMBL" id="KAF7812850.1"/>
    </source>
</evidence>
<dbReference type="AlphaFoldDB" id="A0A834T1B6"/>
<dbReference type="Gene3D" id="2.40.50.40">
    <property type="match status" value="1"/>
</dbReference>
<feature type="domain" description="Chromo" evidence="2">
    <location>
        <begin position="124"/>
        <end position="165"/>
    </location>
</feature>
<dbReference type="Proteomes" id="UP000634136">
    <property type="component" value="Unassembled WGS sequence"/>
</dbReference>
<dbReference type="PROSITE" id="PS50013">
    <property type="entry name" value="CHROMO_2"/>
    <property type="match status" value="1"/>
</dbReference>
<evidence type="ECO:0000256" key="1">
    <source>
        <dbReference type="SAM" id="MobiDB-lite"/>
    </source>
</evidence>
<organism evidence="3 4">
    <name type="scientific">Senna tora</name>
    <dbReference type="NCBI Taxonomy" id="362788"/>
    <lineage>
        <taxon>Eukaryota</taxon>
        <taxon>Viridiplantae</taxon>
        <taxon>Streptophyta</taxon>
        <taxon>Embryophyta</taxon>
        <taxon>Tracheophyta</taxon>
        <taxon>Spermatophyta</taxon>
        <taxon>Magnoliopsida</taxon>
        <taxon>eudicotyledons</taxon>
        <taxon>Gunneridae</taxon>
        <taxon>Pentapetalae</taxon>
        <taxon>rosids</taxon>
        <taxon>fabids</taxon>
        <taxon>Fabales</taxon>
        <taxon>Fabaceae</taxon>
        <taxon>Caesalpinioideae</taxon>
        <taxon>Cassia clade</taxon>
        <taxon>Senna</taxon>
    </lineage>
</organism>
<proteinExistence type="predicted"/>
<dbReference type="InterPro" id="IPR000953">
    <property type="entry name" value="Chromo/chromo_shadow_dom"/>
</dbReference>
<dbReference type="OrthoDB" id="5554229at2759"/>
<name>A0A834T1B6_9FABA</name>
<dbReference type="PANTHER" id="PTHR46148:SF54">
    <property type="entry name" value="RETROTRANSPOSON-LIKE PROTEIN"/>
    <property type="match status" value="1"/>
</dbReference>
<keyword evidence="4" id="KW-1185">Reference proteome</keyword>
<reference evidence="3" key="1">
    <citation type="submission" date="2020-09" db="EMBL/GenBank/DDBJ databases">
        <title>Genome-Enabled Discovery of Anthraquinone Biosynthesis in Senna tora.</title>
        <authorList>
            <person name="Kang S.-H."/>
            <person name="Pandey R.P."/>
            <person name="Lee C.-M."/>
            <person name="Sim J.-S."/>
            <person name="Jeong J.-T."/>
            <person name="Choi B.-S."/>
            <person name="Jung M."/>
            <person name="Ginzburg D."/>
            <person name="Zhao K."/>
            <person name="Won S.Y."/>
            <person name="Oh T.-J."/>
            <person name="Yu Y."/>
            <person name="Kim N.-H."/>
            <person name="Lee O.R."/>
            <person name="Lee T.-H."/>
            <person name="Bashyal P."/>
            <person name="Kim T.-S."/>
            <person name="Lee W.-H."/>
            <person name="Kawkins C."/>
            <person name="Kim C.-K."/>
            <person name="Kim J.S."/>
            <person name="Ahn B.O."/>
            <person name="Rhee S.Y."/>
            <person name="Sohng J.K."/>
        </authorList>
    </citation>
    <scope>NUCLEOTIDE SEQUENCE</scope>
    <source>
        <tissue evidence="3">Leaf</tissue>
    </source>
</reference>
<dbReference type="PANTHER" id="PTHR46148">
    <property type="entry name" value="CHROMO DOMAIN-CONTAINING PROTEIN"/>
    <property type="match status" value="1"/>
</dbReference>
<dbReference type="InterPro" id="IPR056924">
    <property type="entry name" value="SH3_Tf2-1"/>
</dbReference>
<comment type="caution">
    <text evidence="3">The sequence shown here is derived from an EMBL/GenBank/DDBJ whole genome shotgun (WGS) entry which is preliminary data.</text>
</comment>
<feature type="region of interest" description="Disordered" evidence="1">
    <location>
        <begin position="203"/>
        <end position="241"/>
    </location>
</feature>
<protein>
    <submittedName>
        <fullName evidence="3">Ty3/gypsy retrotransposon protein</fullName>
    </submittedName>
</protein>
<dbReference type="Pfam" id="PF24626">
    <property type="entry name" value="SH3_Tf2-1"/>
    <property type="match status" value="1"/>
</dbReference>
<dbReference type="SUPFAM" id="SSF54160">
    <property type="entry name" value="Chromo domain-like"/>
    <property type="match status" value="1"/>
</dbReference>
<dbReference type="InterPro" id="IPR023780">
    <property type="entry name" value="Chromo_domain"/>
</dbReference>
<dbReference type="InterPro" id="IPR016197">
    <property type="entry name" value="Chromo-like_dom_sf"/>
</dbReference>
<accession>A0A834T1B6</accession>
<evidence type="ECO:0000259" key="2">
    <source>
        <dbReference type="PROSITE" id="PS50013"/>
    </source>
</evidence>
<dbReference type="EMBL" id="JAAIUW010000010">
    <property type="protein sequence ID" value="KAF7812850.1"/>
    <property type="molecule type" value="Genomic_DNA"/>
</dbReference>
<gene>
    <name evidence="3" type="ORF">G2W53_033826</name>
</gene>
<sequence>MTPYKALYGTDPSPLAGKMLEEPRVDSLDEWMKNREDLREAWVWVKLQQYRQKTAAQRLNFQLARRYYGPFQVMARVGQVAYRLALPSSSKVHPVFHVSLLKEFKGEVPSQLAEIPIHMEPFISSPKAIVDFRHVKDGDGSNLQALVEWEGVPREEATWEDWASLLKVFPHLNLEDKVIVHGGSIDMDIGFAKAQSQEPININSDSAMGEEKNHDPVEELGPVAREKRSRRAPAWVKDFVQ</sequence>